<reference evidence="3 4" key="1">
    <citation type="submission" date="2020-08" db="EMBL/GenBank/DDBJ databases">
        <title>Sequencing the genomes of 1000 actinobacteria strains.</title>
        <authorList>
            <person name="Klenk H.-P."/>
        </authorList>
    </citation>
    <scope>NUCLEOTIDE SEQUENCE [LARGE SCALE GENOMIC DNA]</scope>
    <source>
        <strain evidence="3 4">DSM 19600</strain>
    </source>
</reference>
<feature type="region of interest" description="Disordered" evidence="1">
    <location>
        <begin position="136"/>
        <end position="183"/>
    </location>
</feature>
<accession>A0AA40VP69</accession>
<organism evidence="3 4">
    <name type="scientific">Microbacterium invictum</name>
    <dbReference type="NCBI Taxonomy" id="515415"/>
    <lineage>
        <taxon>Bacteria</taxon>
        <taxon>Bacillati</taxon>
        <taxon>Actinomycetota</taxon>
        <taxon>Actinomycetes</taxon>
        <taxon>Micrococcales</taxon>
        <taxon>Microbacteriaceae</taxon>
        <taxon>Microbacterium</taxon>
    </lineage>
</organism>
<dbReference type="InterPro" id="IPR050662">
    <property type="entry name" value="Sec-metab_biosynth-thioest"/>
</dbReference>
<dbReference type="CDD" id="cd16278">
    <property type="entry name" value="metallo-hydrolase-like_MBL-fold"/>
    <property type="match status" value="1"/>
</dbReference>
<protein>
    <submittedName>
        <fullName evidence="3">Glyoxylase-like metal-dependent hydrolase (Beta-lactamase superfamily II)</fullName>
    </submittedName>
</protein>
<name>A0AA40VP69_9MICO</name>
<dbReference type="InterPro" id="IPR036866">
    <property type="entry name" value="RibonucZ/Hydroxyglut_hydro"/>
</dbReference>
<dbReference type="Proteomes" id="UP000549113">
    <property type="component" value="Unassembled WGS sequence"/>
</dbReference>
<evidence type="ECO:0000313" key="3">
    <source>
        <dbReference type="EMBL" id="MBB4141123.1"/>
    </source>
</evidence>
<evidence type="ECO:0000259" key="2">
    <source>
        <dbReference type="SMART" id="SM00849"/>
    </source>
</evidence>
<dbReference type="AlphaFoldDB" id="A0AA40VP69"/>
<keyword evidence="3" id="KW-0378">Hydrolase</keyword>
<gene>
    <name evidence="3" type="ORF">BKA10_002917</name>
</gene>
<proteinExistence type="predicted"/>
<dbReference type="Gene3D" id="3.60.15.10">
    <property type="entry name" value="Ribonuclease Z/Hydroxyacylglutathione hydrolase-like"/>
    <property type="match status" value="2"/>
</dbReference>
<comment type="caution">
    <text evidence="3">The sequence shown here is derived from an EMBL/GenBank/DDBJ whole genome shotgun (WGS) entry which is preliminary data.</text>
</comment>
<dbReference type="InterPro" id="IPR036388">
    <property type="entry name" value="WH-like_DNA-bd_sf"/>
</dbReference>
<dbReference type="InterPro" id="IPR001279">
    <property type="entry name" value="Metallo-B-lactamas"/>
</dbReference>
<dbReference type="PANTHER" id="PTHR23131">
    <property type="entry name" value="ENDORIBONUCLEASE LACTB2"/>
    <property type="match status" value="1"/>
</dbReference>
<keyword evidence="4" id="KW-1185">Reference proteome</keyword>
<sequence length="303" mass="31419">MTERWTTLVTRVLAPNAGPMTLDGTNSLVVRAPGSPAAVVIDPGPDDDAHMEALTAAGDVELILLTHHHHDHTEAAARFAQLTGAPVRAYDPRLCIDGPPLDDGEVITAGGARIEVVFTPGHTADSVSLHLPEDEPLASDATSAPAEAPAPAESPTSAAPPGSTEPTGTAEPPASTRRGSMITGDTILGRGTTIIAHPDGSLGSYLRSLDRLKAYGAITVLPAHGPMLGSLADICRTYTSHRRMRLDQVRATLTDLGLEPSGDPAVVKAVADTVYADIDTSVRFAAEASVRAQLEHLVTGPLA</sequence>
<feature type="compositionally biased region" description="Low complexity" evidence="1">
    <location>
        <begin position="138"/>
        <end position="167"/>
    </location>
</feature>
<evidence type="ECO:0000256" key="1">
    <source>
        <dbReference type="SAM" id="MobiDB-lite"/>
    </source>
</evidence>
<dbReference type="Gene3D" id="1.10.10.10">
    <property type="entry name" value="Winged helix-like DNA-binding domain superfamily/Winged helix DNA-binding domain"/>
    <property type="match status" value="1"/>
</dbReference>
<dbReference type="Pfam" id="PF00753">
    <property type="entry name" value="Lactamase_B"/>
    <property type="match status" value="1"/>
</dbReference>
<dbReference type="EMBL" id="JACIFH010000001">
    <property type="protein sequence ID" value="MBB4141123.1"/>
    <property type="molecule type" value="Genomic_DNA"/>
</dbReference>
<evidence type="ECO:0000313" key="4">
    <source>
        <dbReference type="Proteomes" id="UP000549113"/>
    </source>
</evidence>
<dbReference type="PANTHER" id="PTHR23131:SF0">
    <property type="entry name" value="ENDORIBONUCLEASE LACTB2"/>
    <property type="match status" value="1"/>
</dbReference>
<dbReference type="GO" id="GO:0016787">
    <property type="term" value="F:hydrolase activity"/>
    <property type="evidence" value="ECO:0007669"/>
    <property type="project" value="UniProtKB-KW"/>
</dbReference>
<dbReference type="SMART" id="SM00849">
    <property type="entry name" value="Lactamase_B"/>
    <property type="match status" value="1"/>
</dbReference>
<feature type="domain" description="Metallo-beta-lactamase" evidence="2">
    <location>
        <begin position="24"/>
        <end position="224"/>
    </location>
</feature>
<dbReference type="SUPFAM" id="SSF56281">
    <property type="entry name" value="Metallo-hydrolase/oxidoreductase"/>
    <property type="match status" value="1"/>
</dbReference>